<keyword evidence="8 12" id="KW-1133">Transmembrane helix</keyword>
<evidence type="ECO:0000256" key="10">
    <source>
        <dbReference type="ARBA" id="ARBA00023136"/>
    </source>
</evidence>
<dbReference type="PANTHER" id="PTHR43711">
    <property type="entry name" value="TWO-COMPONENT HISTIDINE KINASE"/>
    <property type="match status" value="1"/>
</dbReference>
<dbReference type="SUPFAM" id="SSF55874">
    <property type="entry name" value="ATPase domain of HSP90 chaperone/DNA topoisomerase II/histidine kinase"/>
    <property type="match status" value="1"/>
</dbReference>
<dbReference type="PROSITE" id="PS50109">
    <property type="entry name" value="HIS_KIN"/>
    <property type="match status" value="1"/>
</dbReference>
<dbReference type="InterPro" id="IPR003594">
    <property type="entry name" value="HATPase_dom"/>
</dbReference>
<dbReference type="EMBL" id="JBEGDP010000004">
    <property type="protein sequence ID" value="MEQ7846905.1"/>
    <property type="molecule type" value="Genomic_DNA"/>
</dbReference>
<dbReference type="GO" id="GO:0005524">
    <property type="term" value="F:ATP binding"/>
    <property type="evidence" value="ECO:0007669"/>
    <property type="project" value="UniProtKB-KW"/>
</dbReference>
<dbReference type="SUPFAM" id="SSF90123">
    <property type="entry name" value="ABC transporter transmembrane region"/>
    <property type="match status" value="1"/>
</dbReference>
<dbReference type="Gene3D" id="1.10.287.130">
    <property type="match status" value="1"/>
</dbReference>
<evidence type="ECO:0000256" key="11">
    <source>
        <dbReference type="SAM" id="Coils"/>
    </source>
</evidence>
<keyword evidence="10 12" id="KW-0472">Membrane</keyword>
<dbReference type="RefSeq" id="WP_349804141.1">
    <property type="nucleotide sequence ID" value="NZ_JBEGDP010000004.1"/>
</dbReference>
<reference evidence="15 16" key="1">
    <citation type="submission" date="2024-02" db="EMBL/GenBank/DDBJ databases">
        <title>Full genome sequence of Nocardioides kribbensis.</title>
        <authorList>
            <person name="Poletto B.L."/>
            <person name="Silva G."/>
            <person name="Galante D."/>
            <person name="Campos K.R."/>
            <person name="Santos M.B.N."/>
            <person name="Sacchi C.T."/>
        </authorList>
    </citation>
    <scope>NUCLEOTIDE SEQUENCE [LARGE SCALE GENOMIC DNA]</scope>
    <source>
        <strain evidence="15 16">O4R</strain>
    </source>
</reference>
<dbReference type="CDD" id="cd00082">
    <property type="entry name" value="HisKA"/>
    <property type="match status" value="1"/>
</dbReference>
<dbReference type="InterPro" id="IPR036097">
    <property type="entry name" value="HisK_dim/P_sf"/>
</dbReference>
<keyword evidence="5" id="KW-0808">Transferase</keyword>
<keyword evidence="4" id="KW-0597">Phosphoprotein</keyword>
<proteinExistence type="predicted"/>
<dbReference type="SMART" id="SM00387">
    <property type="entry name" value="HATPase_c"/>
    <property type="match status" value="1"/>
</dbReference>
<keyword evidence="6 12" id="KW-0812">Transmembrane</keyword>
<evidence type="ECO:0000256" key="5">
    <source>
        <dbReference type="ARBA" id="ARBA00022679"/>
    </source>
</evidence>
<comment type="catalytic activity">
    <reaction evidence="1">
        <text>ATP + protein L-histidine = ADP + protein N-phospho-L-histidine.</text>
        <dbReference type="EC" id="2.7.13.3"/>
    </reaction>
</comment>
<dbReference type="Gene3D" id="6.10.340.10">
    <property type="match status" value="1"/>
</dbReference>
<dbReference type="Pfam" id="PF00672">
    <property type="entry name" value="HAMP"/>
    <property type="match status" value="1"/>
</dbReference>
<evidence type="ECO:0000256" key="6">
    <source>
        <dbReference type="ARBA" id="ARBA00022692"/>
    </source>
</evidence>
<dbReference type="Proteomes" id="UP001482520">
    <property type="component" value="Unassembled WGS sequence"/>
</dbReference>
<evidence type="ECO:0000256" key="1">
    <source>
        <dbReference type="ARBA" id="ARBA00000085"/>
    </source>
</evidence>
<keyword evidence="7" id="KW-0418">Kinase</keyword>
<dbReference type="PANTHER" id="PTHR43711:SF1">
    <property type="entry name" value="HISTIDINE KINASE 1"/>
    <property type="match status" value="1"/>
</dbReference>
<keyword evidence="15" id="KW-0547">Nucleotide-binding</keyword>
<gene>
    <name evidence="15" type="ORF">V6R90_06405</name>
</gene>
<evidence type="ECO:0000256" key="4">
    <source>
        <dbReference type="ARBA" id="ARBA00022553"/>
    </source>
</evidence>
<organism evidence="15 16">
    <name type="scientific">Nocardioides kribbensis</name>
    <dbReference type="NCBI Taxonomy" id="305517"/>
    <lineage>
        <taxon>Bacteria</taxon>
        <taxon>Bacillati</taxon>
        <taxon>Actinomycetota</taxon>
        <taxon>Actinomycetes</taxon>
        <taxon>Propionibacteriales</taxon>
        <taxon>Nocardioidaceae</taxon>
        <taxon>Nocardioides</taxon>
    </lineage>
</organism>
<dbReference type="InterPro" id="IPR036640">
    <property type="entry name" value="ABC1_TM_sf"/>
</dbReference>
<dbReference type="SMART" id="SM00304">
    <property type="entry name" value="HAMP"/>
    <property type="match status" value="1"/>
</dbReference>
<feature type="coiled-coil region" evidence="11">
    <location>
        <begin position="239"/>
        <end position="266"/>
    </location>
</feature>
<dbReference type="EC" id="2.7.13.3" evidence="3"/>
<name>A0ABV1NWP9_9ACTN</name>
<evidence type="ECO:0000259" key="13">
    <source>
        <dbReference type="PROSITE" id="PS50109"/>
    </source>
</evidence>
<evidence type="ECO:0000256" key="8">
    <source>
        <dbReference type="ARBA" id="ARBA00022989"/>
    </source>
</evidence>
<dbReference type="SMART" id="SM00388">
    <property type="entry name" value="HisKA"/>
    <property type="match status" value="1"/>
</dbReference>
<dbReference type="InterPro" id="IPR036890">
    <property type="entry name" value="HATPase_C_sf"/>
</dbReference>
<keyword evidence="9" id="KW-0902">Two-component regulatory system</keyword>
<evidence type="ECO:0000256" key="7">
    <source>
        <dbReference type="ARBA" id="ARBA00022777"/>
    </source>
</evidence>
<evidence type="ECO:0000256" key="2">
    <source>
        <dbReference type="ARBA" id="ARBA00004651"/>
    </source>
</evidence>
<dbReference type="InterPro" id="IPR050736">
    <property type="entry name" value="Sensor_HK_Regulatory"/>
</dbReference>
<dbReference type="PROSITE" id="PS50885">
    <property type="entry name" value="HAMP"/>
    <property type="match status" value="1"/>
</dbReference>
<sequence>MSVEDLVGLAVRRLLVVVAALAVVAVGGMLLAAQAVSRVTSEVTPAAEAHQEVLQDLTDLESAVGAWARSGDAAALEDYREAAARLPGHERDVADFAASEPDLQPLLASELQAGQRWLDQYADLRAAAPGGPETFDPARFALGQDLFSRYRAEHAVTARAFDDLTAQARTRAWWLVGATIAATLLLTALAGLVVTRARRDLRRDLSRPLQDLETVVQDMAAGRLEVRAGDAGTREVRAVAAALNELADAQARARAVEAHIHDELRELDTAREDFVSNVSHELRTPLTTISGYLEMVAEEFEDAMGPRHQRMLEATTRNVARLRLLIDDLLTLSRAEARSTSLEQGDVRLLLRDVLTDVAITAAGRDLRVEVEEPEDPLWVLMDRAMLARAFLNVIGNAVKFSRPGSVVTVAASAHEAMVRVTVSDSGIGIPADEVDQLGGRFFRASNAVDNEIAGTGLGLRIVQTIVDKHGGDVRITSEEGRGTTVVVRLPERSARQGIGTPGPTLAQ</sequence>
<keyword evidence="16" id="KW-1185">Reference proteome</keyword>
<dbReference type="Pfam" id="PF00512">
    <property type="entry name" value="HisKA"/>
    <property type="match status" value="1"/>
</dbReference>
<dbReference type="CDD" id="cd00075">
    <property type="entry name" value="HATPase"/>
    <property type="match status" value="1"/>
</dbReference>
<feature type="transmembrane region" description="Helical" evidence="12">
    <location>
        <begin position="172"/>
        <end position="194"/>
    </location>
</feature>
<dbReference type="PRINTS" id="PR00344">
    <property type="entry name" value="BCTRLSENSOR"/>
</dbReference>
<dbReference type="InterPro" id="IPR003661">
    <property type="entry name" value="HisK_dim/P_dom"/>
</dbReference>
<evidence type="ECO:0000256" key="9">
    <source>
        <dbReference type="ARBA" id="ARBA00023012"/>
    </source>
</evidence>
<feature type="domain" description="Histidine kinase" evidence="13">
    <location>
        <begin position="277"/>
        <end position="494"/>
    </location>
</feature>
<evidence type="ECO:0000259" key="14">
    <source>
        <dbReference type="PROSITE" id="PS50885"/>
    </source>
</evidence>
<evidence type="ECO:0000313" key="15">
    <source>
        <dbReference type="EMBL" id="MEQ7846905.1"/>
    </source>
</evidence>
<dbReference type="CDD" id="cd06225">
    <property type="entry name" value="HAMP"/>
    <property type="match status" value="1"/>
</dbReference>
<dbReference type="InterPro" id="IPR003660">
    <property type="entry name" value="HAMP_dom"/>
</dbReference>
<comment type="subcellular location">
    <subcellularLocation>
        <location evidence="2">Cell membrane</location>
        <topology evidence="2">Multi-pass membrane protein</topology>
    </subcellularLocation>
</comment>
<dbReference type="Gene3D" id="3.30.565.10">
    <property type="entry name" value="Histidine kinase-like ATPase, C-terminal domain"/>
    <property type="match status" value="1"/>
</dbReference>
<protein>
    <recommendedName>
        <fullName evidence="3">histidine kinase</fullName>
        <ecNumber evidence="3">2.7.13.3</ecNumber>
    </recommendedName>
</protein>
<dbReference type="SUPFAM" id="SSF47384">
    <property type="entry name" value="Homodimeric domain of signal transducing histidine kinase"/>
    <property type="match status" value="1"/>
</dbReference>
<evidence type="ECO:0000256" key="3">
    <source>
        <dbReference type="ARBA" id="ARBA00012438"/>
    </source>
</evidence>
<evidence type="ECO:0000256" key="12">
    <source>
        <dbReference type="SAM" id="Phobius"/>
    </source>
</evidence>
<keyword evidence="15" id="KW-0067">ATP-binding</keyword>
<comment type="caution">
    <text evidence="15">The sequence shown here is derived from an EMBL/GenBank/DDBJ whole genome shotgun (WGS) entry which is preliminary data.</text>
</comment>
<keyword evidence="11" id="KW-0175">Coiled coil</keyword>
<accession>A0ABV1NWP9</accession>
<evidence type="ECO:0000313" key="16">
    <source>
        <dbReference type="Proteomes" id="UP001482520"/>
    </source>
</evidence>
<feature type="domain" description="HAMP" evidence="14">
    <location>
        <begin position="203"/>
        <end position="255"/>
    </location>
</feature>
<dbReference type="InterPro" id="IPR004358">
    <property type="entry name" value="Sig_transdc_His_kin-like_C"/>
</dbReference>
<dbReference type="Pfam" id="PF02518">
    <property type="entry name" value="HATPase_c"/>
    <property type="match status" value="1"/>
</dbReference>
<dbReference type="InterPro" id="IPR005467">
    <property type="entry name" value="His_kinase_dom"/>
</dbReference>